<feature type="transmembrane region" description="Helical" evidence="1">
    <location>
        <begin position="132"/>
        <end position="148"/>
    </location>
</feature>
<keyword evidence="3" id="KW-0378">Hydrolase</keyword>
<keyword evidence="4" id="KW-1185">Reference proteome</keyword>
<proteinExistence type="predicted"/>
<evidence type="ECO:0000313" key="4">
    <source>
        <dbReference type="Proteomes" id="UP001185012"/>
    </source>
</evidence>
<feature type="transmembrane region" description="Helical" evidence="1">
    <location>
        <begin position="177"/>
        <end position="195"/>
    </location>
</feature>
<gene>
    <name evidence="3" type="ORF">JOE21_000523</name>
</gene>
<feature type="transmembrane region" description="Helical" evidence="1">
    <location>
        <begin position="66"/>
        <end position="85"/>
    </location>
</feature>
<evidence type="ECO:0000313" key="3">
    <source>
        <dbReference type="EMBL" id="MDR6224535.1"/>
    </source>
</evidence>
<evidence type="ECO:0000259" key="2">
    <source>
        <dbReference type="Pfam" id="PF02517"/>
    </source>
</evidence>
<feature type="transmembrane region" description="Helical" evidence="1">
    <location>
        <begin position="106"/>
        <end position="126"/>
    </location>
</feature>
<keyword evidence="1" id="KW-0472">Membrane</keyword>
<dbReference type="InterPro" id="IPR003675">
    <property type="entry name" value="Rce1/LyrA-like_dom"/>
</dbReference>
<dbReference type="Pfam" id="PF02517">
    <property type="entry name" value="Rce1-like"/>
    <property type="match status" value="1"/>
</dbReference>
<name>A0ABU1IIC9_9BACL</name>
<keyword evidence="1" id="KW-1133">Transmembrane helix</keyword>
<comment type="caution">
    <text evidence="3">The sequence shown here is derived from an EMBL/GenBank/DDBJ whole genome shotgun (WGS) entry which is preliminary data.</text>
</comment>
<dbReference type="GO" id="GO:0006508">
    <property type="term" value="P:proteolysis"/>
    <property type="evidence" value="ECO:0007669"/>
    <property type="project" value="UniProtKB-KW"/>
</dbReference>
<reference evidence="3 4" key="1">
    <citation type="submission" date="2023-07" db="EMBL/GenBank/DDBJ databases">
        <title>Genomic Encyclopedia of Type Strains, Phase IV (KMG-IV): sequencing the most valuable type-strain genomes for metagenomic binning, comparative biology and taxonomic classification.</title>
        <authorList>
            <person name="Goeker M."/>
        </authorList>
    </citation>
    <scope>NUCLEOTIDE SEQUENCE [LARGE SCALE GENOMIC DNA]</scope>
    <source>
        <strain evidence="3 4">DSM 45903</strain>
    </source>
</reference>
<organism evidence="3 4">
    <name type="scientific">Desmospora profundinema</name>
    <dbReference type="NCBI Taxonomy" id="1571184"/>
    <lineage>
        <taxon>Bacteria</taxon>
        <taxon>Bacillati</taxon>
        <taxon>Bacillota</taxon>
        <taxon>Bacilli</taxon>
        <taxon>Bacillales</taxon>
        <taxon>Thermoactinomycetaceae</taxon>
        <taxon>Desmospora</taxon>
    </lineage>
</organism>
<protein>
    <submittedName>
        <fullName evidence="3">Membrane protease YdiL (CAAX protease family)</fullName>
    </submittedName>
</protein>
<dbReference type="RefSeq" id="WP_309861946.1">
    <property type="nucleotide sequence ID" value="NZ_JAVDQG010000001.1"/>
</dbReference>
<evidence type="ECO:0000256" key="1">
    <source>
        <dbReference type="SAM" id="Phobius"/>
    </source>
</evidence>
<keyword evidence="3" id="KW-0645">Protease</keyword>
<sequence>MCDQPTSSPTVYERSQQKAEHPPIGQKWLLWNLFLTQFLIGSLAVVLLWWQERLSGDLFGWSDVRAWLWGIGVGLCVVAVDWILTRWVPTSWVDDGGINEALFRNLSMPMIALIALMVAVAEELLFRGALQYWLGVVGTSLLFVLIHFRYWKRWLLLVLLFGVSLILGWMVEWTGSLASAIAAHFTIDFVMGILIRKGAVSK</sequence>
<accession>A0ABU1IIC9</accession>
<feature type="domain" description="CAAX prenyl protease 2/Lysostaphin resistance protein A-like" evidence="2">
    <location>
        <begin position="107"/>
        <end position="190"/>
    </location>
</feature>
<keyword evidence="1" id="KW-0812">Transmembrane</keyword>
<dbReference type="GO" id="GO:0008233">
    <property type="term" value="F:peptidase activity"/>
    <property type="evidence" value="ECO:0007669"/>
    <property type="project" value="UniProtKB-KW"/>
</dbReference>
<feature type="transmembrane region" description="Helical" evidence="1">
    <location>
        <begin position="28"/>
        <end position="50"/>
    </location>
</feature>
<dbReference type="Proteomes" id="UP001185012">
    <property type="component" value="Unassembled WGS sequence"/>
</dbReference>
<feature type="transmembrane region" description="Helical" evidence="1">
    <location>
        <begin position="155"/>
        <end position="171"/>
    </location>
</feature>
<dbReference type="EMBL" id="JAVDQG010000001">
    <property type="protein sequence ID" value="MDR6224535.1"/>
    <property type="molecule type" value="Genomic_DNA"/>
</dbReference>